<dbReference type="AlphaFoldDB" id="A0A160TGM8"/>
<evidence type="ECO:0000313" key="4">
    <source>
        <dbReference type="EMBL" id="CUS42494.1"/>
    </source>
</evidence>
<evidence type="ECO:0000256" key="1">
    <source>
        <dbReference type="ARBA" id="ARBA00022603"/>
    </source>
</evidence>
<keyword evidence="1" id="KW-0489">Methyltransferase</keyword>
<keyword evidence="2" id="KW-0808">Transferase</keyword>
<dbReference type="SUPFAM" id="SSF53335">
    <property type="entry name" value="S-adenosyl-L-methionine-dependent methyltransferases"/>
    <property type="match status" value="1"/>
</dbReference>
<dbReference type="InterPro" id="IPR035094">
    <property type="entry name" value="EgtD"/>
</dbReference>
<dbReference type="Pfam" id="PF10017">
    <property type="entry name" value="Methyltransf_33"/>
    <property type="match status" value="1"/>
</dbReference>
<feature type="domain" description="Histidine-specific methyltransferase SAM-dependent" evidence="3">
    <location>
        <begin position="19"/>
        <end position="318"/>
    </location>
</feature>
<evidence type="ECO:0000259" key="3">
    <source>
        <dbReference type="Pfam" id="PF10017"/>
    </source>
</evidence>
<dbReference type="GO" id="GO:0008168">
    <property type="term" value="F:methyltransferase activity"/>
    <property type="evidence" value="ECO:0007669"/>
    <property type="project" value="UniProtKB-KW"/>
</dbReference>
<dbReference type="InterPro" id="IPR051128">
    <property type="entry name" value="EgtD_Methyltrsf_superfamily"/>
</dbReference>
<dbReference type="Gene3D" id="3.40.50.150">
    <property type="entry name" value="Vaccinia Virus protein VP39"/>
    <property type="match status" value="1"/>
</dbReference>
<dbReference type="InterPro" id="IPR017804">
    <property type="entry name" value="MeTrfase_EgtD-like"/>
</dbReference>
<dbReference type="PIRSF" id="PIRSF018005">
    <property type="entry name" value="UCP018005"/>
    <property type="match status" value="1"/>
</dbReference>
<name>A0A160TGM8_9ZZZZ</name>
<dbReference type="PANTHER" id="PTHR43397:SF1">
    <property type="entry name" value="ERGOTHIONEINE BIOSYNTHESIS PROTEIN 1"/>
    <property type="match status" value="1"/>
</dbReference>
<organism evidence="4">
    <name type="scientific">hydrothermal vent metagenome</name>
    <dbReference type="NCBI Taxonomy" id="652676"/>
    <lineage>
        <taxon>unclassified sequences</taxon>
        <taxon>metagenomes</taxon>
        <taxon>ecological metagenomes</taxon>
    </lineage>
</organism>
<sequence length="321" mass="36161">MERQALQIFDDLPAPADIRSEVLAGLNSSQKTLPAKYFYDERGSRLFEEITHLPEYYLTRTEIGLLREYADEIAEIIGRGSVLLEYGSGASIKIRLLLEALRPQCYVPMDISREFLIASASRLLDDYEWLNIYAACVDYSQDIALPDQLLNAGTKMAFFPGSSMGNFTPEQASDFLCRVRSTLDDGGYFLLGVDLLKDESILQAAYDDSQGVTAAFNKNVLRHLNRTLGGQFNEDRFEHKIVVNHLLSRVEMHLVSSIDQMVNIAGNTIALRSGETIHTENSYKYRLEHLIDMAGSCGFECTNIWTDSNEYYALIMLKCGS</sequence>
<dbReference type="EMBL" id="CZQC01000067">
    <property type="protein sequence ID" value="CUS42494.1"/>
    <property type="molecule type" value="Genomic_DNA"/>
</dbReference>
<gene>
    <name evidence="4" type="ORF">MGWOODY_Tha1817</name>
</gene>
<dbReference type="NCBIfam" id="TIGR03438">
    <property type="entry name" value="egtD_ergothio"/>
    <property type="match status" value="1"/>
</dbReference>
<dbReference type="GO" id="GO:0032259">
    <property type="term" value="P:methylation"/>
    <property type="evidence" value="ECO:0007669"/>
    <property type="project" value="UniProtKB-KW"/>
</dbReference>
<proteinExistence type="predicted"/>
<evidence type="ECO:0000256" key="2">
    <source>
        <dbReference type="ARBA" id="ARBA00022679"/>
    </source>
</evidence>
<protein>
    <recommendedName>
        <fullName evidence="3">Histidine-specific methyltransferase SAM-dependent domain-containing protein</fullName>
    </recommendedName>
</protein>
<accession>A0A160TGM8</accession>
<dbReference type="PANTHER" id="PTHR43397">
    <property type="entry name" value="ERGOTHIONEINE BIOSYNTHESIS PROTEIN 1"/>
    <property type="match status" value="1"/>
</dbReference>
<reference evidence="4" key="1">
    <citation type="submission" date="2015-10" db="EMBL/GenBank/DDBJ databases">
        <authorList>
            <person name="Gilbert D.G."/>
        </authorList>
    </citation>
    <scope>NUCLEOTIDE SEQUENCE</scope>
</reference>
<dbReference type="InterPro" id="IPR029063">
    <property type="entry name" value="SAM-dependent_MTases_sf"/>
</dbReference>
<dbReference type="InterPro" id="IPR019257">
    <property type="entry name" value="MeTrfase_dom"/>
</dbReference>